<evidence type="ECO:0000256" key="22">
    <source>
        <dbReference type="ARBA" id="ARBA00022853"/>
    </source>
</evidence>
<dbReference type="FunFam" id="3.40.800.20:FF:000005">
    <property type="entry name" value="histone deacetylase 6"/>
    <property type="match status" value="1"/>
</dbReference>
<dbReference type="PANTHER" id="PTHR10625">
    <property type="entry name" value="HISTONE DEACETYLASE HDAC1-RELATED"/>
    <property type="match status" value="1"/>
</dbReference>
<evidence type="ECO:0000256" key="2">
    <source>
        <dbReference type="ARBA" id="ARBA00004120"/>
    </source>
</evidence>
<keyword evidence="22" id="KW-0156">Chromatin regulator</keyword>
<dbReference type="InterPro" id="IPR001607">
    <property type="entry name" value="Znf_UBP"/>
</dbReference>
<keyword evidence="21" id="KW-0832">Ubl conjugation</keyword>
<dbReference type="FunCoup" id="A0A7R8UZK4">
    <property type="interactions" value="1214"/>
</dbReference>
<evidence type="ECO:0000256" key="13">
    <source>
        <dbReference type="ARBA" id="ARBA00022553"/>
    </source>
</evidence>
<comment type="pathway">
    <text evidence="8">Protein modification; protein ubiquitination.</text>
</comment>
<dbReference type="PROSITE" id="PS50271">
    <property type="entry name" value="ZF_UBP"/>
    <property type="match status" value="1"/>
</dbReference>
<evidence type="ECO:0000256" key="18">
    <source>
        <dbReference type="ARBA" id="ARBA00022786"/>
    </source>
</evidence>
<dbReference type="GO" id="GO:0043204">
    <property type="term" value="C:perikaryon"/>
    <property type="evidence" value="ECO:0007669"/>
    <property type="project" value="UniProtKB-SubCell"/>
</dbReference>
<comment type="catalytic activity">
    <reaction evidence="29">
        <text>N(6)-acetyl-L-lysyl-[histone] + H2O = L-lysyl-[histone] + acetate</text>
        <dbReference type="Rhea" id="RHEA:58196"/>
        <dbReference type="Rhea" id="RHEA-COMP:9845"/>
        <dbReference type="Rhea" id="RHEA-COMP:11338"/>
        <dbReference type="ChEBI" id="CHEBI:15377"/>
        <dbReference type="ChEBI" id="CHEBI:29969"/>
        <dbReference type="ChEBI" id="CHEBI:30089"/>
        <dbReference type="ChEBI" id="CHEBI:61930"/>
        <dbReference type="EC" id="3.5.1.98"/>
    </reaction>
</comment>
<proteinExistence type="inferred from homology"/>
<evidence type="ECO:0000256" key="5">
    <source>
        <dbReference type="ARBA" id="ARBA00004300"/>
    </source>
</evidence>
<evidence type="ECO:0000256" key="31">
    <source>
        <dbReference type="ARBA" id="ARBA00050910"/>
    </source>
</evidence>
<dbReference type="OrthoDB" id="424012at2759"/>
<evidence type="ECO:0000256" key="11">
    <source>
        <dbReference type="ARBA" id="ARBA00022490"/>
    </source>
</evidence>
<reference evidence="37 38" key="1">
    <citation type="submission" date="2020-11" db="EMBL/GenBank/DDBJ databases">
        <authorList>
            <person name="Wallbank WR R."/>
            <person name="Pardo Diaz C."/>
            <person name="Kozak K."/>
            <person name="Martin S."/>
            <person name="Jiggins C."/>
            <person name="Moest M."/>
            <person name="Warren A I."/>
            <person name="Generalovic N T."/>
            <person name="Byers J.R.P. K."/>
            <person name="Montejo-Kovacevich G."/>
            <person name="Yen C E."/>
        </authorList>
    </citation>
    <scope>NUCLEOTIDE SEQUENCE [LARGE SCALE GENOMIC DNA]</scope>
</reference>
<evidence type="ECO:0000256" key="29">
    <source>
        <dbReference type="ARBA" id="ARBA00048287"/>
    </source>
</evidence>
<keyword evidence="12" id="KW-0678">Repressor</keyword>
<keyword evidence="24" id="KW-0804">Transcription</keyword>
<name>A0A7R8UZK4_HERIL</name>
<keyword evidence="25" id="KW-0009">Actin-binding</keyword>
<evidence type="ECO:0000256" key="21">
    <source>
        <dbReference type="ARBA" id="ARBA00022843"/>
    </source>
</evidence>
<dbReference type="InParanoid" id="A0A7R8UZK4"/>
<evidence type="ECO:0000256" key="16">
    <source>
        <dbReference type="ARBA" id="ARBA00022737"/>
    </source>
</evidence>
<evidence type="ECO:0000256" key="30">
    <source>
        <dbReference type="ARBA" id="ARBA00049136"/>
    </source>
</evidence>
<feature type="region of interest" description="Disordered" evidence="35">
    <location>
        <begin position="903"/>
        <end position="934"/>
    </location>
</feature>
<keyword evidence="19" id="KW-0378">Hydrolase</keyword>
<keyword evidence="14" id="KW-0808">Transferase</keyword>
<dbReference type="Gene3D" id="3.30.40.10">
    <property type="entry name" value="Zinc/RING finger domain, C3HC4 (zinc finger)"/>
    <property type="match status" value="1"/>
</dbReference>
<evidence type="ECO:0000256" key="14">
    <source>
        <dbReference type="ARBA" id="ARBA00022679"/>
    </source>
</evidence>
<dbReference type="GO" id="GO:0032886">
    <property type="term" value="P:regulation of microtubule-based process"/>
    <property type="evidence" value="ECO:0007669"/>
    <property type="project" value="UniProtKB-ARBA"/>
</dbReference>
<keyword evidence="13" id="KW-0597">Phosphoprotein</keyword>
<organism evidence="37 38">
    <name type="scientific">Hermetia illucens</name>
    <name type="common">Black soldier fly</name>
    <dbReference type="NCBI Taxonomy" id="343691"/>
    <lineage>
        <taxon>Eukaryota</taxon>
        <taxon>Metazoa</taxon>
        <taxon>Ecdysozoa</taxon>
        <taxon>Arthropoda</taxon>
        <taxon>Hexapoda</taxon>
        <taxon>Insecta</taxon>
        <taxon>Pterygota</taxon>
        <taxon>Neoptera</taxon>
        <taxon>Endopterygota</taxon>
        <taxon>Diptera</taxon>
        <taxon>Brachycera</taxon>
        <taxon>Stratiomyomorpha</taxon>
        <taxon>Stratiomyidae</taxon>
        <taxon>Hermetiinae</taxon>
        <taxon>Hermetia</taxon>
    </lineage>
</organism>
<keyword evidence="16" id="KW-0677">Repeat</keyword>
<evidence type="ECO:0000259" key="36">
    <source>
        <dbReference type="PROSITE" id="PS50271"/>
    </source>
</evidence>
<evidence type="ECO:0000256" key="15">
    <source>
        <dbReference type="ARBA" id="ARBA00022723"/>
    </source>
</evidence>
<keyword evidence="26" id="KW-0206">Cytoskeleton</keyword>
<keyword evidence="11" id="KW-0963">Cytoplasm</keyword>
<dbReference type="InterPro" id="IPR023801">
    <property type="entry name" value="His_deacetylse_dom"/>
</dbReference>
<evidence type="ECO:0000256" key="3">
    <source>
        <dbReference type="ARBA" id="ARBA00004123"/>
    </source>
</evidence>
<dbReference type="GO" id="GO:0005813">
    <property type="term" value="C:centrosome"/>
    <property type="evidence" value="ECO:0007669"/>
    <property type="project" value="UniProtKB-SubCell"/>
</dbReference>
<sequence length="1077" mass="120733">MSSSVVTRSGAQKAKIQTRAAVKAIESRKPSAALLEAKRKAKLKMNGQKTCDEVLIKDIFQNAQSAVNSVRGETGIVYDESMSEHRCLWRPNHPECPQRFISIIERCNELKLFDRCKRIPQRKATKEEILLKHSEEHYETLKSTSGSTDAAHLEDLCSHYDDAYIHPCTFETAKLAAGCTIDLVNNIMSGKVQNGMAIIRPPGHHAMKSESNGYCIFNNVAIAAQHALDNLKLNRILIVDWDVHHGQGTQQLFYDDPRVVYFSIHRFEYGTFWPNLHQSDFDYIGSGKGEGFNFNLPLNKKGMTNGDYMAIFQQILLPVAVEFQPELIIISAGYDAAIGCPEFSPQLIIVSSGFDSAFGDVKGEMEITPAFYSHLLNPLLSLANGRVAVVLEGGYCIESLAEGAALTLRSLLGDPCPNFEPLDTPCESIQDSILNCIYAHRPYWKCLRVQSVYSEEELNNINPQPDLHKVIQKFEGVELKVDRYDTRPEEHPKDEVKDKRIKDRLCHLKLITKLTFPNTRLCFVYDDLMTEHENLFENGHPEHPDRIKKIRDRHVEYGLFHRMQKLSSRYATTDELCLAHTRAHVNLIRRSCERNELREIGDTYNSVYFHPKTFECATLAAGSVLQVVDNVLNEKARSGVCIVRPPGHHAESDLPHGFCIFNNIAIAAQYAIRDHGLKRVLIIDWDVHHGNGTQHIFESNPNVLYISVHRFDNGSFFPKSKDADYDVVGSGAGKGFNVNIPWNKKGMGDTEYAIVFQNIIMPIAYEFNPELVLISAGFDAAVGDPLGGCKVTPEAYGHFTHWLSALANGKVIVCLEGGYNVNSISYAMTMCSKALLGDPLPPINISNRNVLNSSCIETMQNVLSVQEKYWKSLKFNKKLPDCGRAEKELSQLAGNLKISQCADNDSVGGGKGSHNESTSGASGGPQPGPSREKPKTLTEFLSENIQALANEEMYAVVPLKNCPHLSRLNPDETPQRIVTSSPCSGCQSSIENWICLHCFQTYCGRYIGEHMLYHHLESDHPLTLSFSDLSVWCYPCEAYIDNPILHKYKNLAHVDKFGEELVWSYGDNTLMLNQMPN</sequence>
<evidence type="ECO:0000256" key="23">
    <source>
        <dbReference type="ARBA" id="ARBA00023015"/>
    </source>
</evidence>
<dbReference type="SUPFAM" id="SSF52768">
    <property type="entry name" value="Arginase/deacetylase"/>
    <property type="match status" value="3"/>
</dbReference>
<dbReference type="GO" id="GO:0040029">
    <property type="term" value="P:epigenetic regulation of gene expression"/>
    <property type="evidence" value="ECO:0007669"/>
    <property type="project" value="TreeGrafter"/>
</dbReference>
<dbReference type="GO" id="GO:0030425">
    <property type="term" value="C:dendrite"/>
    <property type="evidence" value="ECO:0007669"/>
    <property type="project" value="UniProtKB-SubCell"/>
</dbReference>
<dbReference type="GO" id="GO:0000118">
    <property type="term" value="C:histone deacetylase complex"/>
    <property type="evidence" value="ECO:0007669"/>
    <property type="project" value="TreeGrafter"/>
</dbReference>
<dbReference type="GO" id="GO:0051646">
    <property type="term" value="P:mitochondrion localization"/>
    <property type="evidence" value="ECO:0007669"/>
    <property type="project" value="UniProtKB-ARBA"/>
</dbReference>
<evidence type="ECO:0000256" key="32">
    <source>
        <dbReference type="ARBA" id="ARBA00068733"/>
    </source>
</evidence>
<evidence type="ECO:0000256" key="17">
    <source>
        <dbReference type="ARBA" id="ARBA00022771"/>
    </source>
</evidence>
<keyword evidence="38" id="KW-1185">Reference proteome</keyword>
<evidence type="ECO:0000256" key="1">
    <source>
        <dbReference type="ARBA" id="ARBA00001947"/>
    </source>
</evidence>
<dbReference type="FunFam" id="3.30.40.10:FF:000342">
    <property type="entry name" value="Histone deacetylase 6"/>
    <property type="match status" value="1"/>
</dbReference>
<gene>
    <name evidence="37" type="ORF">HERILL_LOCUS12440</name>
</gene>
<comment type="subcellular location">
    <subcellularLocation>
        <location evidence="7">Cell projection</location>
        <location evidence="7">Axon</location>
    </subcellularLocation>
    <subcellularLocation>
        <location evidence="4">Cell projection</location>
        <location evidence="4">Dendrite</location>
    </subcellularLocation>
    <subcellularLocation>
        <location evidence="2">Cytoplasm</location>
        <location evidence="2">Cytoskeleton</location>
        <location evidence="2">Cilium basal body</location>
    </subcellularLocation>
    <subcellularLocation>
        <location evidence="5">Cytoplasm</location>
        <location evidence="5">Cytoskeleton</location>
        <location evidence="5">Microtubule organizing center</location>
        <location evidence="5">Centrosome</location>
    </subcellularLocation>
    <subcellularLocation>
        <location evidence="3">Nucleus</location>
    </subcellularLocation>
    <subcellularLocation>
        <location evidence="6">Perikaryon</location>
    </subcellularLocation>
</comment>
<dbReference type="GO" id="GO:0141221">
    <property type="term" value="F:histone deacetylase activity, hydrolytic mechanism"/>
    <property type="evidence" value="ECO:0007669"/>
    <property type="project" value="UniProtKB-EC"/>
</dbReference>
<keyword evidence="20" id="KW-0862">Zinc</keyword>
<evidence type="ECO:0000256" key="8">
    <source>
        <dbReference type="ARBA" id="ARBA00004906"/>
    </source>
</evidence>
<keyword evidence="18" id="KW-0833">Ubl conjugation pathway</keyword>
<evidence type="ECO:0000256" key="19">
    <source>
        <dbReference type="ARBA" id="ARBA00022801"/>
    </source>
</evidence>
<dbReference type="InterPro" id="IPR013083">
    <property type="entry name" value="Znf_RING/FYVE/PHD"/>
</dbReference>
<dbReference type="InterPro" id="IPR037138">
    <property type="entry name" value="His_deacetylse_dom_sf"/>
</dbReference>
<dbReference type="CDD" id="cd10002">
    <property type="entry name" value="HDAC10_HDAC6-dom1"/>
    <property type="match status" value="1"/>
</dbReference>
<evidence type="ECO:0000256" key="35">
    <source>
        <dbReference type="SAM" id="MobiDB-lite"/>
    </source>
</evidence>
<keyword evidence="28" id="KW-0966">Cell projection</keyword>
<dbReference type="Gene3D" id="3.40.800.20">
    <property type="entry name" value="Histone deacetylase domain"/>
    <property type="match status" value="3"/>
</dbReference>
<dbReference type="SMART" id="SM00290">
    <property type="entry name" value="ZnF_UBP"/>
    <property type="match status" value="1"/>
</dbReference>
<evidence type="ECO:0000256" key="10">
    <source>
        <dbReference type="ARBA" id="ARBA00022481"/>
    </source>
</evidence>
<dbReference type="AlphaFoldDB" id="A0A7R8UZK4"/>
<dbReference type="Pfam" id="PF02148">
    <property type="entry name" value="zf-UBP"/>
    <property type="match status" value="1"/>
</dbReference>
<evidence type="ECO:0000256" key="9">
    <source>
        <dbReference type="ARBA" id="ARBA00007738"/>
    </source>
</evidence>
<dbReference type="SUPFAM" id="SSF57850">
    <property type="entry name" value="RING/U-box"/>
    <property type="match status" value="1"/>
</dbReference>
<comment type="similarity">
    <text evidence="9">Belongs to the histone deacetylase family. HD type 2 subfamily.</text>
</comment>
<dbReference type="EMBL" id="LR899013">
    <property type="protein sequence ID" value="CAD7089922.1"/>
    <property type="molecule type" value="Genomic_DNA"/>
</dbReference>
<keyword evidence="23" id="KW-0805">Transcription regulation</keyword>
<feature type="domain" description="UBP-type" evidence="36">
    <location>
        <begin position="960"/>
        <end position="1061"/>
    </location>
</feature>
<evidence type="ECO:0000256" key="6">
    <source>
        <dbReference type="ARBA" id="ARBA00004484"/>
    </source>
</evidence>
<evidence type="ECO:0000256" key="27">
    <source>
        <dbReference type="ARBA" id="ARBA00023242"/>
    </source>
</evidence>
<evidence type="ECO:0000256" key="25">
    <source>
        <dbReference type="ARBA" id="ARBA00023203"/>
    </source>
</evidence>
<accession>A0A7R8UZK4</accession>
<dbReference type="InterPro" id="IPR000286">
    <property type="entry name" value="HDACs"/>
</dbReference>
<dbReference type="GO" id="GO:0016740">
    <property type="term" value="F:transferase activity"/>
    <property type="evidence" value="ECO:0007669"/>
    <property type="project" value="UniProtKB-KW"/>
</dbReference>
<dbReference type="GO" id="GO:0003779">
    <property type="term" value="F:actin binding"/>
    <property type="evidence" value="ECO:0007669"/>
    <property type="project" value="UniProtKB-KW"/>
</dbReference>
<keyword evidence="17 34" id="KW-0863">Zinc-finger</keyword>
<comment type="catalytic activity">
    <reaction evidence="30">
        <text>N(6)-acetyl-L-lysyl-[protein] + H2O = L-lysyl-[protein] + acetate</text>
        <dbReference type="Rhea" id="RHEA:58108"/>
        <dbReference type="Rhea" id="RHEA-COMP:9752"/>
        <dbReference type="Rhea" id="RHEA-COMP:10731"/>
        <dbReference type="ChEBI" id="CHEBI:15377"/>
        <dbReference type="ChEBI" id="CHEBI:29969"/>
        <dbReference type="ChEBI" id="CHEBI:30089"/>
        <dbReference type="ChEBI" id="CHEBI:61930"/>
    </reaction>
    <physiologicalReaction direction="left-to-right" evidence="30">
        <dbReference type="Rhea" id="RHEA:58109"/>
    </physiologicalReaction>
</comment>
<evidence type="ECO:0000256" key="26">
    <source>
        <dbReference type="ARBA" id="ARBA00023212"/>
    </source>
</evidence>
<evidence type="ECO:0000256" key="28">
    <source>
        <dbReference type="ARBA" id="ARBA00023273"/>
    </source>
</evidence>
<evidence type="ECO:0000256" key="12">
    <source>
        <dbReference type="ARBA" id="ARBA00022491"/>
    </source>
</evidence>
<dbReference type="Pfam" id="PF00850">
    <property type="entry name" value="Hist_deacetyl"/>
    <property type="match status" value="3"/>
</dbReference>
<comment type="catalytic activity">
    <reaction evidence="31">
        <text>N(6)-acetyl-L-lysyl-[alpha-tubulin] + H2O = L-lysyl-[alpha-tubulin] + acetate</text>
        <dbReference type="Rhea" id="RHEA:21548"/>
        <dbReference type="Rhea" id="RHEA-COMP:11278"/>
        <dbReference type="Rhea" id="RHEA-COMP:11279"/>
        <dbReference type="ChEBI" id="CHEBI:15377"/>
        <dbReference type="ChEBI" id="CHEBI:29969"/>
        <dbReference type="ChEBI" id="CHEBI:30089"/>
        <dbReference type="ChEBI" id="CHEBI:61930"/>
    </reaction>
    <physiologicalReaction direction="left-to-right" evidence="31">
        <dbReference type="Rhea" id="RHEA:21549"/>
    </physiologicalReaction>
</comment>
<evidence type="ECO:0000256" key="4">
    <source>
        <dbReference type="ARBA" id="ARBA00004279"/>
    </source>
</evidence>
<keyword evidence="10" id="KW-0488">Methylation</keyword>
<keyword evidence="27" id="KW-0539">Nucleus</keyword>
<dbReference type="GO" id="GO:0051129">
    <property type="term" value="P:negative regulation of cellular component organization"/>
    <property type="evidence" value="ECO:0007669"/>
    <property type="project" value="UniProtKB-ARBA"/>
</dbReference>
<evidence type="ECO:0000256" key="20">
    <source>
        <dbReference type="ARBA" id="ARBA00022833"/>
    </source>
</evidence>
<comment type="cofactor">
    <cofactor evidence="1">
        <name>Zn(2+)</name>
        <dbReference type="ChEBI" id="CHEBI:29105"/>
    </cofactor>
</comment>
<dbReference type="GO" id="GO:0006950">
    <property type="term" value="P:response to stress"/>
    <property type="evidence" value="ECO:0007669"/>
    <property type="project" value="UniProtKB-ARBA"/>
</dbReference>
<evidence type="ECO:0000256" key="7">
    <source>
        <dbReference type="ARBA" id="ARBA00004489"/>
    </source>
</evidence>
<evidence type="ECO:0000256" key="34">
    <source>
        <dbReference type="PROSITE-ProRule" id="PRU00502"/>
    </source>
</evidence>
<keyword evidence="15" id="KW-0479">Metal-binding</keyword>
<protein>
    <recommendedName>
        <fullName evidence="32">Protein deacetylase HDAC6</fullName>
    </recommendedName>
    <alternativeName>
        <fullName evidence="33">Tubulin-lysine deacetylase HDAC6</fullName>
    </alternativeName>
</protein>
<evidence type="ECO:0000256" key="33">
    <source>
        <dbReference type="ARBA" id="ARBA00082852"/>
    </source>
</evidence>
<evidence type="ECO:0000256" key="24">
    <source>
        <dbReference type="ARBA" id="ARBA00023163"/>
    </source>
</evidence>
<dbReference type="InterPro" id="IPR023696">
    <property type="entry name" value="Ureohydrolase_dom_sf"/>
</dbReference>
<evidence type="ECO:0000313" key="37">
    <source>
        <dbReference type="EMBL" id="CAD7089922.1"/>
    </source>
</evidence>
<dbReference type="PRINTS" id="PR01270">
    <property type="entry name" value="HDASUPER"/>
</dbReference>
<dbReference type="PANTHER" id="PTHR10625:SF38">
    <property type="entry name" value="HISTONE DEACETYLASE 6, ISOFORM G"/>
    <property type="match status" value="1"/>
</dbReference>
<dbReference type="GO" id="GO:0030424">
    <property type="term" value="C:axon"/>
    <property type="evidence" value="ECO:0007669"/>
    <property type="project" value="UniProtKB-SubCell"/>
</dbReference>
<dbReference type="GO" id="GO:0008270">
    <property type="term" value="F:zinc ion binding"/>
    <property type="evidence" value="ECO:0007669"/>
    <property type="project" value="UniProtKB-KW"/>
</dbReference>
<dbReference type="Proteomes" id="UP000594454">
    <property type="component" value="Chromosome 5"/>
</dbReference>
<evidence type="ECO:0000313" key="38">
    <source>
        <dbReference type="Proteomes" id="UP000594454"/>
    </source>
</evidence>